<keyword evidence="2" id="KW-0820">tRNA-binding</keyword>
<accession>A0A4U1JZQ7</accession>
<comment type="catalytic activity">
    <reaction evidence="2">
        <text>a D-aminoacyl-tRNA + H2O = a tRNA + a D-alpha-amino acid + H(+)</text>
        <dbReference type="Rhea" id="RHEA:13953"/>
        <dbReference type="Rhea" id="RHEA-COMP:10123"/>
        <dbReference type="Rhea" id="RHEA-COMP:10124"/>
        <dbReference type="ChEBI" id="CHEBI:15377"/>
        <dbReference type="ChEBI" id="CHEBI:15378"/>
        <dbReference type="ChEBI" id="CHEBI:59871"/>
        <dbReference type="ChEBI" id="CHEBI:78442"/>
        <dbReference type="ChEBI" id="CHEBI:79333"/>
        <dbReference type="EC" id="3.1.1.96"/>
    </reaction>
</comment>
<gene>
    <name evidence="2" type="primary">dtd</name>
    <name evidence="3" type="ORF">FBT96_03540</name>
</gene>
<dbReference type="InterPro" id="IPR003732">
    <property type="entry name" value="Daa-tRNA_deacyls_DTD"/>
</dbReference>
<dbReference type="RefSeq" id="WP_136904979.1">
    <property type="nucleotide sequence ID" value="NZ_SWJZ01000012.1"/>
</dbReference>
<comment type="similarity">
    <text evidence="1 2">Belongs to the DTD family.</text>
</comment>
<dbReference type="Gene3D" id="3.50.80.10">
    <property type="entry name" value="D-tyrosyl-tRNA(Tyr) deacylase"/>
    <property type="match status" value="1"/>
</dbReference>
<dbReference type="AlphaFoldDB" id="A0A4U1JZQ7"/>
<comment type="subunit">
    <text evidence="2">Homodimer.</text>
</comment>
<dbReference type="OrthoDB" id="9801395at2"/>
<evidence type="ECO:0000256" key="2">
    <source>
        <dbReference type="HAMAP-Rule" id="MF_00518"/>
    </source>
</evidence>
<proteinExistence type="inferred from homology"/>
<dbReference type="Proteomes" id="UP000310597">
    <property type="component" value="Unassembled WGS sequence"/>
</dbReference>
<reference evidence="3 4" key="1">
    <citation type="submission" date="2019-04" db="EMBL/GenBank/DDBJ databases">
        <title>Draft Whole-Genome sequence of the purple photosynthetic bacterium Rhodobacter capsulatus SP108 with an indigenous class A beta-lactamase.</title>
        <authorList>
            <person name="Robertson S."/>
            <person name="Meyer T.E."/>
            <person name="Kyndt J.A."/>
        </authorList>
    </citation>
    <scope>NUCLEOTIDE SEQUENCE [LARGE SCALE GENOMIC DNA]</scope>
    <source>
        <strain evidence="3 4">SP108</strain>
    </source>
</reference>
<dbReference type="FunFam" id="3.50.80.10:FF:000001">
    <property type="entry name" value="D-aminoacyl-tRNA deacylase"/>
    <property type="match status" value="1"/>
</dbReference>
<name>A0A4U1JZQ7_RHOCA</name>
<feature type="short sequence motif" description="Gly-cisPro motif, important for rejection of L-amino acids" evidence="2">
    <location>
        <begin position="137"/>
        <end position="138"/>
    </location>
</feature>
<dbReference type="CDD" id="cd00563">
    <property type="entry name" value="Dtyr_deacylase"/>
    <property type="match status" value="1"/>
</dbReference>
<dbReference type="Pfam" id="PF02580">
    <property type="entry name" value="Tyr_Deacylase"/>
    <property type="match status" value="1"/>
</dbReference>
<dbReference type="GO" id="GO:0019478">
    <property type="term" value="P:D-amino acid catabolic process"/>
    <property type="evidence" value="ECO:0007669"/>
    <property type="project" value="UniProtKB-UniRule"/>
</dbReference>
<dbReference type="HAMAP" id="MF_00518">
    <property type="entry name" value="Deacylase_Dtd"/>
    <property type="match status" value="1"/>
</dbReference>
<dbReference type="PANTHER" id="PTHR10472:SF5">
    <property type="entry name" value="D-AMINOACYL-TRNA DEACYLASE 1"/>
    <property type="match status" value="1"/>
</dbReference>
<comment type="subcellular location">
    <subcellularLocation>
        <location evidence="2">Cytoplasm</location>
    </subcellularLocation>
</comment>
<comment type="caution">
    <text evidence="3">The sequence shown here is derived from an EMBL/GenBank/DDBJ whole genome shotgun (WGS) entry which is preliminary data.</text>
</comment>
<comment type="domain">
    <text evidence="2">A Gly-cisPro motif from one monomer fits into the active site of the other monomer to allow specific chiral rejection of L-amino acids.</text>
</comment>
<evidence type="ECO:0000256" key="1">
    <source>
        <dbReference type="ARBA" id="ARBA00009673"/>
    </source>
</evidence>
<organism evidence="3 4">
    <name type="scientific">Rhodobacter capsulatus</name>
    <name type="common">Rhodopseudomonas capsulata</name>
    <dbReference type="NCBI Taxonomy" id="1061"/>
    <lineage>
        <taxon>Bacteria</taxon>
        <taxon>Pseudomonadati</taxon>
        <taxon>Pseudomonadota</taxon>
        <taxon>Alphaproteobacteria</taxon>
        <taxon>Rhodobacterales</taxon>
        <taxon>Rhodobacter group</taxon>
        <taxon>Rhodobacter</taxon>
    </lineage>
</organism>
<dbReference type="GO" id="GO:0000049">
    <property type="term" value="F:tRNA binding"/>
    <property type="evidence" value="ECO:0007669"/>
    <property type="project" value="UniProtKB-UniRule"/>
</dbReference>
<evidence type="ECO:0000313" key="3">
    <source>
        <dbReference type="EMBL" id="TKD25074.1"/>
    </source>
</evidence>
<dbReference type="GO" id="GO:0106026">
    <property type="term" value="F:Gly-tRNA(Ala) deacylase activity"/>
    <property type="evidence" value="ECO:0007669"/>
    <property type="project" value="UniProtKB-UniRule"/>
</dbReference>
<dbReference type="EC" id="3.1.1.96" evidence="2"/>
<dbReference type="NCBIfam" id="TIGR00256">
    <property type="entry name" value="D-aminoacyl-tRNA deacylase"/>
    <property type="match status" value="1"/>
</dbReference>
<dbReference type="PANTHER" id="PTHR10472">
    <property type="entry name" value="D-TYROSYL-TRNA TYR DEACYLASE"/>
    <property type="match status" value="1"/>
</dbReference>
<dbReference type="EMBL" id="SWJZ01000012">
    <property type="protein sequence ID" value="TKD25074.1"/>
    <property type="molecule type" value="Genomic_DNA"/>
</dbReference>
<dbReference type="SUPFAM" id="SSF69500">
    <property type="entry name" value="DTD-like"/>
    <property type="match status" value="1"/>
</dbReference>
<dbReference type="GO" id="GO:0005737">
    <property type="term" value="C:cytoplasm"/>
    <property type="evidence" value="ECO:0007669"/>
    <property type="project" value="UniProtKB-SubCell"/>
</dbReference>
<keyword evidence="2" id="KW-0963">Cytoplasm</keyword>
<protein>
    <recommendedName>
        <fullName evidence="2">D-aminoacyl-tRNA deacylase</fullName>
        <shortName evidence="2">DTD</shortName>
        <ecNumber evidence="2">3.1.1.96</ecNumber>
    </recommendedName>
    <alternativeName>
        <fullName evidence="2">Gly-tRNA(Ala) deacylase</fullName>
        <ecNumber evidence="2">3.1.1.-</ecNumber>
    </alternativeName>
</protein>
<dbReference type="GO" id="GO:0051500">
    <property type="term" value="F:D-tyrosyl-tRNA(Tyr) deacylase activity"/>
    <property type="evidence" value="ECO:0007669"/>
    <property type="project" value="TreeGrafter"/>
</dbReference>
<comment type="catalytic activity">
    <reaction evidence="2">
        <text>glycyl-tRNA(Ala) + H2O = tRNA(Ala) + glycine + H(+)</text>
        <dbReference type="Rhea" id="RHEA:53744"/>
        <dbReference type="Rhea" id="RHEA-COMP:9657"/>
        <dbReference type="Rhea" id="RHEA-COMP:13640"/>
        <dbReference type="ChEBI" id="CHEBI:15377"/>
        <dbReference type="ChEBI" id="CHEBI:15378"/>
        <dbReference type="ChEBI" id="CHEBI:57305"/>
        <dbReference type="ChEBI" id="CHEBI:78442"/>
        <dbReference type="ChEBI" id="CHEBI:78522"/>
    </reaction>
</comment>
<dbReference type="EC" id="3.1.1.-" evidence="2"/>
<comment type="function">
    <text evidence="2">An aminoacyl-tRNA editing enzyme that deacylates mischarged D-aminoacyl-tRNAs. Also deacylates mischarged glycyl-tRNA(Ala), protecting cells against glycine mischarging by AlaRS. Acts via tRNA-based rather than protein-based catalysis; rejects L-amino acids rather than detecting D-amino acids in the active site. By recycling D-aminoacyl-tRNA to D-amino acids and free tRNA molecules, this enzyme counteracts the toxicity associated with the formation of D-aminoacyl-tRNA entities in vivo and helps enforce protein L-homochirality.</text>
</comment>
<keyword evidence="2" id="KW-0694">RNA-binding</keyword>
<evidence type="ECO:0000313" key="4">
    <source>
        <dbReference type="Proteomes" id="UP000310597"/>
    </source>
</evidence>
<sequence>MRALIQRVSRAKVEVDERVTGEIGPGLLILVCAMQGDTETEAEKLAARIAKLRIFKDEAGKMNRSVTDIGGACLVVSQFTLAADTSRGNRPGFSSAAPPEEGNRLYVQFSNNLRDLGLPVANGEFGADMAVSLVNDGPVTIWMDSADRA</sequence>
<keyword evidence="2 3" id="KW-0378">Hydrolase</keyword>
<dbReference type="InterPro" id="IPR023509">
    <property type="entry name" value="DTD-like_sf"/>
</dbReference>
<dbReference type="GO" id="GO:0043908">
    <property type="term" value="F:Ser(Gly)-tRNA(Ala) hydrolase activity"/>
    <property type="evidence" value="ECO:0007669"/>
    <property type="project" value="UniProtKB-UniRule"/>
</dbReference>